<accession>A0A915HX67</accession>
<dbReference type="WBParaSite" id="nRc.2.0.1.t06405-RA">
    <property type="protein sequence ID" value="nRc.2.0.1.t06405-RA"/>
    <property type="gene ID" value="nRc.2.0.1.g06405"/>
</dbReference>
<evidence type="ECO:0000313" key="1">
    <source>
        <dbReference type="Proteomes" id="UP000887565"/>
    </source>
</evidence>
<evidence type="ECO:0000313" key="2">
    <source>
        <dbReference type="WBParaSite" id="nRc.2.0.1.t06405-RA"/>
    </source>
</evidence>
<organism evidence="1 2">
    <name type="scientific">Romanomermis culicivorax</name>
    <name type="common">Nematode worm</name>
    <dbReference type="NCBI Taxonomy" id="13658"/>
    <lineage>
        <taxon>Eukaryota</taxon>
        <taxon>Metazoa</taxon>
        <taxon>Ecdysozoa</taxon>
        <taxon>Nematoda</taxon>
        <taxon>Enoplea</taxon>
        <taxon>Dorylaimia</taxon>
        <taxon>Mermithida</taxon>
        <taxon>Mermithoidea</taxon>
        <taxon>Mermithidae</taxon>
        <taxon>Romanomermis</taxon>
    </lineage>
</organism>
<reference evidence="2" key="1">
    <citation type="submission" date="2022-11" db="UniProtKB">
        <authorList>
            <consortium name="WormBaseParasite"/>
        </authorList>
    </citation>
    <scope>IDENTIFICATION</scope>
</reference>
<dbReference type="AlphaFoldDB" id="A0A915HX67"/>
<dbReference type="Proteomes" id="UP000887565">
    <property type="component" value="Unplaced"/>
</dbReference>
<protein>
    <submittedName>
        <fullName evidence="2">Uncharacterized protein</fullName>
    </submittedName>
</protein>
<keyword evidence="1" id="KW-1185">Reference proteome</keyword>
<sequence>MISGSGQAIGNTLSGAGQAIEHFKSHFLAEVDIFNCFSFGYHYILLFTLELCITIEQDLQTREPRSMSATLIISANS</sequence>
<proteinExistence type="predicted"/>
<name>A0A915HX67_ROMCU</name>